<dbReference type="PANTHER" id="PTHR23026:SF123">
    <property type="entry name" value="NAD(P)H NITROREDUCTASE RV3131-RELATED"/>
    <property type="match status" value="1"/>
</dbReference>
<dbReference type="AlphaFoldDB" id="A0A540V8R8"/>
<organism evidence="2 3">
    <name type="scientific">Litorilinea aerophila</name>
    <dbReference type="NCBI Taxonomy" id="1204385"/>
    <lineage>
        <taxon>Bacteria</taxon>
        <taxon>Bacillati</taxon>
        <taxon>Chloroflexota</taxon>
        <taxon>Caldilineae</taxon>
        <taxon>Caldilineales</taxon>
        <taxon>Caldilineaceae</taxon>
        <taxon>Litorilinea</taxon>
    </lineage>
</organism>
<dbReference type="RefSeq" id="WP_141612456.1">
    <property type="nucleotide sequence ID" value="NZ_VIGC02000048.1"/>
</dbReference>
<proteinExistence type="predicted"/>
<dbReference type="Proteomes" id="UP000317371">
    <property type="component" value="Unassembled WGS sequence"/>
</dbReference>
<name>A0A540V8R8_9CHLR</name>
<sequence length="228" mass="25664">MSGNGEEQRLVAEAATSDPEKVLSPSAFPWEGFWTLIRGRRSIRRYQARPVERETLLKLLDAARWAPSAHNRQPWRFCVVTGEATRQALALRMGERWRQDLAADGADSAFIERRVAISQARLTAAPALIVAALSMDEMDQYPDVRRNQAEWTMAVQSVALACQNLLLAAHALGLGACWMCAPLFVPELVRDVLDLPPTWHPQALITVGYPAEERQRERAPLESRVVWR</sequence>
<dbReference type="OrthoDB" id="9812105at2"/>
<feature type="domain" description="Nitroreductase" evidence="1">
    <location>
        <begin position="37"/>
        <end position="209"/>
    </location>
</feature>
<dbReference type="Gene3D" id="3.40.109.10">
    <property type="entry name" value="NADH Oxidase"/>
    <property type="match status" value="1"/>
</dbReference>
<reference evidence="2 3" key="1">
    <citation type="submission" date="2019-06" db="EMBL/GenBank/DDBJ databases">
        <title>Genome sequence of Litorilinea aerophila BAA-2444.</title>
        <authorList>
            <person name="Maclea K.S."/>
            <person name="Maurais E.G."/>
            <person name="Iannazzi L.C."/>
        </authorList>
    </citation>
    <scope>NUCLEOTIDE SEQUENCE [LARGE SCALE GENOMIC DNA]</scope>
    <source>
        <strain evidence="2 3">ATCC BAA-2444</strain>
    </source>
</reference>
<dbReference type="PANTHER" id="PTHR23026">
    <property type="entry name" value="NADPH NITROREDUCTASE"/>
    <property type="match status" value="1"/>
</dbReference>
<gene>
    <name evidence="2" type="ORF">FKZ61_22640</name>
</gene>
<evidence type="ECO:0000313" key="2">
    <source>
        <dbReference type="EMBL" id="TQE93169.1"/>
    </source>
</evidence>
<dbReference type="InterPro" id="IPR000415">
    <property type="entry name" value="Nitroreductase-like"/>
</dbReference>
<protein>
    <submittedName>
        <fullName evidence="2">Nitroreductase family protein</fullName>
    </submittedName>
</protein>
<dbReference type="SUPFAM" id="SSF55469">
    <property type="entry name" value="FMN-dependent nitroreductase-like"/>
    <property type="match status" value="1"/>
</dbReference>
<dbReference type="InParanoid" id="A0A540V8R8"/>
<dbReference type="InterPro" id="IPR029479">
    <property type="entry name" value="Nitroreductase"/>
</dbReference>
<dbReference type="GO" id="GO:0016491">
    <property type="term" value="F:oxidoreductase activity"/>
    <property type="evidence" value="ECO:0007669"/>
    <property type="project" value="InterPro"/>
</dbReference>
<dbReference type="InterPro" id="IPR050627">
    <property type="entry name" value="Nitroreductase/BluB"/>
</dbReference>
<dbReference type="EMBL" id="VIGC01000048">
    <property type="protein sequence ID" value="TQE93169.1"/>
    <property type="molecule type" value="Genomic_DNA"/>
</dbReference>
<evidence type="ECO:0000313" key="3">
    <source>
        <dbReference type="Proteomes" id="UP000317371"/>
    </source>
</evidence>
<evidence type="ECO:0000259" key="1">
    <source>
        <dbReference type="Pfam" id="PF00881"/>
    </source>
</evidence>
<accession>A0A540V8R8</accession>
<comment type="caution">
    <text evidence="2">The sequence shown here is derived from an EMBL/GenBank/DDBJ whole genome shotgun (WGS) entry which is preliminary data.</text>
</comment>
<dbReference type="Pfam" id="PF00881">
    <property type="entry name" value="Nitroreductase"/>
    <property type="match status" value="1"/>
</dbReference>
<keyword evidence="3" id="KW-1185">Reference proteome</keyword>
<dbReference type="FunCoup" id="A0A540V8R8">
    <property type="interactions" value="52"/>
</dbReference>